<evidence type="ECO:0000313" key="5">
    <source>
        <dbReference type="EMBL" id="MCG7321153.1"/>
    </source>
</evidence>
<sequence length="309" mass="31941">MPDEPHGPDLSALTTESIDDRHADLDTLSTRELAVAMNAADAAVTDAVEAQLDAIVAVVEGVTERLRRGGRLVYAGAGTAGRLGVLDASECPPTFDTDPSLVVGLIAGGEVALTTAVEGAEDDRELAIRDLDRIGLTDADTLVGLSASGRTPYTVEAVAEARRRGALAVGFACNQGSPLAAAGHLAIEVVVGPELVAGSTRLKSGTAQKLVLNMISTMAMVRLGKTYGNLMVDVRATNDKLRARAHRIVTTITGAPPQDVERALDEHGGRAKPAALALLTGLAPAQVDAALTQHHGDLRATLTALTKES</sequence>
<dbReference type="GO" id="GO:0016829">
    <property type="term" value="F:lyase activity"/>
    <property type="evidence" value="ECO:0007669"/>
    <property type="project" value="UniProtKB-KW"/>
</dbReference>
<protein>
    <recommendedName>
        <fullName evidence="3">N-acetylmuramic acid 6-phosphate etherase</fullName>
        <shortName evidence="3">MurNAc-6-P etherase</shortName>
        <ecNumber evidence="3">4.2.1.126</ecNumber>
    </recommendedName>
    <alternativeName>
        <fullName evidence="3">N-acetylmuramic acid 6-phosphate hydrolase</fullName>
    </alternativeName>
    <alternativeName>
        <fullName evidence="3">N-acetylmuramic acid 6-phosphate lyase</fullName>
    </alternativeName>
</protein>
<dbReference type="InterPro" id="IPR040190">
    <property type="entry name" value="MURQ/GCKR"/>
</dbReference>
<dbReference type="EC" id="4.2.1.126" evidence="3"/>
<organism evidence="5 6">
    <name type="scientific">Arsenicicoccus bolidensis</name>
    <dbReference type="NCBI Taxonomy" id="229480"/>
    <lineage>
        <taxon>Bacteria</taxon>
        <taxon>Bacillati</taxon>
        <taxon>Actinomycetota</taxon>
        <taxon>Actinomycetes</taxon>
        <taxon>Micrococcales</taxon>
        <taxon>Intrasporangiaceae</taxon>
        <taxon>Arsenicicoccus</taxon>
    </lineage>
</organism>
<dbReference type="InterPro" id="IPR005488">
    <property type="entry name" value="Etherase_MurQ"/>
</dbReference>
<dbReference type="Pfam" id="PF22645">
    <property type="entry name" value="GKRP_SIS_N"/>
    <property type="match status" value="1"/>
</dbReference>
<feature type="active site" evidence="3">
    <location>
        <position position="121"/>
    </location>
</feature>
<feature type="active site" description="Proton donor" evidence="3">
    <location>
        <position position="90"/>
    </location>
</feature>
<dbReference type="PROSITE" id="PS51464">
    <property type="entry name" value="SIS"/>
    <property type="match status" value="1"/>
</dbReference>
<dbReference type="InterPro" id="IPR005486">
    <property type="entry name" value="Glucokinase_regulatory_CS"/>
</dbReference>
<keyword evidence="1 3" id="KW-0456">Lyase</keyword>
<comment type="catalytic activity">
    <reaction evidence="3">
        <text>N-acetyl-D-muramate 6-phosphate + H2O = N-acetyl-D-glucosamine 6-phosphate + (R)-lactate</text>
        <dbReference type="Rhea" id="RHEA:26410"/>
        <dbReference type="ChEBI" id="CHEBI:15377"/>
        <dbReference type="ChEBI" id="CHEBI:16004"/>
        <dbReference type="ChEBI" id="CHEBI:57513"/>
        <dbReference type="ChEBI" id="CHEBI:58722"/>
        <dbReference type="EC" id="4.2.1.126"/>
    </reaction>
</comment>
<evidence type="ECO:0000259" key="4">
    <source>
        <dbReference type="PROSITE" id="PS51464"/>
    </source>
</evidence>
<gene>
    <name evidence="3 5" type="primary">murQ</name>
    <name evidence="5" type="ORF">MHL29_04485</name>
</gene>
<dbReference type="NCBIfam" id="TIGR00274">
    <property type="entry name" value="N-acetylmuramic acid 6-phosphate etherase"/>
    <property type="match status" value="1"/>
</dbReference>
<accession>A0ABS9PZU6</accession>
<proteinExistence type="inferred from homology"/>
<dbReference type="PANTHER" id="PTHR10088:SF4">
    <property type="entry name" value="GLUCOKINASE REGULATORY PROTEIN"/>
    <property type="match status" value="1"/>
</dbReference>
<dbReference type="CDD" id="cd05007">
    <property type="entry name" value="SIS_Etherase"/>
    <property type="match status" value="1"/>
</dbReference>
<comment type="miscellaneous">
    <text evidence="3">A lyase-type mechanism (elimination/hydration) is suggested for the cleavage of the lactyl ether bond of MurNAc 6-phosphate, with the formation of an alpha,beta-unsaturated aldehyde intermediate with (E)-stereochemistry, followed by the syn addition of water to give product.</text>
</comment>
<dbReference type="PROSITE" id="PS01272">
    <property type="entry name" value="GCKR"/>
    <property type="match status" value="1"/>
</dbReference>
<feature type="domain" description="SIS" evidence="4">
    <location>
        <begin position="62"/>
        <end position="225"/>
    </location>
</feature>
<dbReference type="NCBIfam" id="NF003915">
    <property type="entry name" value="PRK05441.1"/>
    <property type="match status" value="1"/>
</dbReference>
<dbReference type="InterPro" id="IPR046348">
    <property type="entry name" value="SIS_dom_sf"/>
</dbReference>
<comment type="similarity">
    <text evidence="3">Belongs to the GCKR-like family. MurNAc-6-P etherase subfamily.</text>
</comment>
<reference evidence="5 6" key="1">
    <citation type="submission" date="2022-02" db="EMBL/GenBank/DDBJ databases">
        <title>Uncovering new skin microbiome diversity through culturing and metagenomics.</title>
        <authorList>
            <person name="Conlan S."/>
            <person name="Deming C."/>
            <person name="Nisc Comparative Sequencing Program N."/>
            <person name="Segre J.A."/>
        </authorList>
    </citation>
    <scope>NUCLEOTIDE SEQUENCE [LARGE SCALE GENOMIC DNA]</scope>
    <source>
        <strain evidence="5 6">ACRQZ</strain>
    </source>
</reference>
<dbReference type="Gene3D" id="1.10.8.1080">
    <property type="match status" value="1"/>
</dbReference>
<keyword evidence="2 3" id="KW-0119">Carbohydrate metabolism</keyword>
<dbReference type="NCBIfam" id="NF009222">
    <property type="entry name" value="PRK12570.1"/>
    <property type="match status" value="1"/>
</dbReference>
<dbReference type="SUPFAM" id="SSF53697">
    <property type="entry name" value="SIS domain"/>
    <property type="match status" value="1"/>
</dbReference>
<dbReference type="Gene3D" id="3.40.50.10490">
    <property type="entry name" value="Glucose-6-phosphate isomerase like protein, domain 1"/>
    <property type="match status" value="1"/>
</dbReference>
<evidence type="ECO:0000256" key="3">
    <source>
        <dbReference type="HAMAP-Rule" id="MF_00068"/>
    </source>
</evidence>
<evidence type="ECO:0000313" key="6">
    <source>
        <dbReference type="Proteomes" id="UP001521931"/>
    </source>
</evidence>
<evidence type="ECO:0000256" key="2">
    <source>
        <dbReference type="ARBA" id="ARBA00023277"/>
    </source>
</evidence>
<name>A0ABS9PZU6_9MICO</name>
<dbReference type="InterPro" id="IPR001347">
    <property type="entry name" value="SIS_dom"/>
</dbReference>
<evidence type="ECO:0000256" key="1">
    <source>
        <dbReference type="ARBA" id="ARBA00023239"/>
    </source>
</evidence>
<comment type="subunit">
    <text evidence="3">Homodimer.</text>
</comment>
<dbReference type="HAMAP" id="MF_00068">
    <property type="entry name" value="MurQ"/>
    <property type="match status" value="1"/>
</dbReference>
<comment type="pathway">
    <text evidence="3">Amino-sugar metabolism; N-acetylmuramate degradation.</text>
</comment>
<keyword evidence="6" id="KW-1185">Reference proteome</keyword>
<comment type="function">
    <text evidence="3">Specifically catalyzes the cleavage of the D-lactyl ether substituent of MurNAc 6-phosphate, producing GlcNAc 6-phosphate and D-lactate.</text>
</comment>
<comment type="caution">
    <text evidence="5">The sequence shown here is derived from an EMBL/GenBank/DDBJ whole genome shotgun (WGS) entry which is preliminary data.</text>
</comment>
<dbReference type="Proteomes" id="UP001521931">
    <property type="component" value="Unassembled WGS sequence"/>
</dbReference>
<dbReference type="RefSeq" id="WP_239262596.1">
    <property type="nucleotide sequence ID" value="NZ_JAKRCV010000008.1"/>
</dbReference>
<dbReference type="PANTHER" id="PTHR10088">
    <property type="entry name" value="GLUCOKINASE REGULATORY PROTEIN"/>
    <property type="match status" value="1"/>
</dbReference>
<dbReference type="EMBL" id="JAKRCV010000008">
    <property type="protein sequence ID" value="MCG7321153.1"/>
    <property type="molecule type" value="Genomic_DNA"/>
</dbReference>